<keyword evidence="2 6" id="KW-0349">Heme</keyword>
<protein>
    <submittedName>
        <fullName evidence="8">Cytochrome c</fullName>
    </submittedName>
</protein>
<dbReference type="KEGG" id="lkm:EFP84_07305"/>
<keyword evidence="4" id="KW-0249">Electron transport</keyword>
<dbReference type="Pfam" id="PF13442">
    <property type="entry name" value="Cytochrome_CBB3"/>
    <property type="match status" value="1"/>
</dbReference>
<dbReference type="GO" id="GO:0020037">
    <property type="term" value="F:heme binding"/>
    <property type="evidence" value="ECO:0007669"/>
    <property type="project" value="InterPro"/>
</dbReference>
<proteinExistence type="predicted"/>
<dbReference type="InterPro" id="IPR009056">
    <property type="entry name" value="Cyt_c-like_dom"/>
</dbReference>
<dbReference type="EMBL" id="CP033614">
    <property type="protein sequence ID" value="AYV55336.1"/>
    <property type="molecule type" value="Genomic_DNA"/>
</dbReference>
<evidence type="ECO:0000256" key="6">
    <source>
        <dbReference type="PROSITE-ProRule" id="PRU00433"/>
    </source>
</evidence>
<dbReference type="AlphaFoldDB" id="A0AAD0UM08"/>
<dbReference type="InterPro" id="IPR008168">
    <property type="entry name" value="Cyt_C_IC"/>
</dbReference>
<accession>A0AAD0UM08</accession>
<evidence type="ECO:0000259" key="7">
    <source>
        <dbReference type="PROSITE" id="PS51007"/>
    </source>
</evidence>
<keyword evidence="5 6" id="KW-0408">Iron</keyword>
<keyword evidence="3 6" id="KW-0479">Metal-binding</keyword>
<dbReference type="PRINTS" id="PR00605">
    <property type="entry name" value="CYTCHROMECIC"/>
</dbReference>
<evidence type="ECO:0000256" key="5">
    <source>
        <dbReference type="ARBA" id="ARBA00023004"/>
    </source>
</evidence>
<name>A0AAD0UM08_9LEPT</name>
<dbReference type="SUPFAM" id="SSF46626">
    <property type="entry name" value="Cytochrome c"/>
    <property type="match status" value="1"/>
</dbReference>
<dbReference type="InterPro" id="IPR036909">
    <property type="entry name" value="Cyt_c-like_dom_sf"/>
</dbReference>
<dbReference type="Proteomes" id="UP000276407">
    <property type="component" value="Chromosome 1"/>
</dbReference>
<feature type="domain" description="Cytochrome c" evidence="7">
    <location>
        <begin position="29"/>
        <end position="117"/>
    </location>
</feature>
<evidence type="ECO:0000256" key="4">
    <source>
        <dbReference type="ARBA" id="ARBA00022982"/>
    </source>
</evidence>
<organism evidence="8 9">
    <name type="scientific">Leptospira kmetyi</name>
    <dbReference type="NCBI Taxonomy" id="408139"/>
    <lineage>
        <taxon>Bacteria</taxon>
        <taxon>Pseudomonadati</taxon>
        <taxon>Spirochaetota</taxon>
        <taxon>Spirochaetia</taxon>
        <taxon>Leptospirales</taxon>
        <taxon>Leptospiraceae</taxon>
        <taxon>Leptospira</taxon>
    </lineage>
</organism>
<dbReference type="Gene3D" id="1.10.760.10">
    <property type="entry name" value="Cytochrome c-like domain"/>
    <property type="match status" value="1"/>
</dbReference>
<evidence type="ECO:0000313" key="8">
    <source>
        <dbReference type="EMBL" id="AYV55336.1"/>
    </source>
</evidence>
<gene>
    <name evidence="8" type="ORF">EFP84_07305</name>
</gene>
<sequence length="120" mass="13166">MIKVYFNFLIFISVLVPAVSLSALDSKEKSAVRGSIVFRTYCVLCHGESGDGKGRLAVGKVPPPANLTITKLTDVQKEEIIRNGGAGVGRSPFMPPWKEELSEEQIRDLISYINLISKSK</sequence>
<dbReference type="GO" id="GO:0005506">
    <property type="term" value="F:iron ion binding"/>
    <property type="evidence" value="ECO:0007669"/>
    <property type="project" value="InterPro"/>
</dbReference>
<dbReference type="PROSITE" id="PS51007">
    <property type="entry name" value="CYTC"/>
    <property type="match status" value="1"/>
</dbReference>
<evidence type="ECO:0000256" key="2">
    <source>
        <dbReference type="ARBA" id="ARBA00022617"/>
    </source>
</evidence>
<evidence type="ECO:0000313" key="9">
    <source>
        <dbReference type="Proteomes" id="UP000276407"/>
    </source>
</evidence>
<evidence type="ECO:0000256" key="3">
    <source>
        <dbReference type="ARBA" id="ARBA00022723"/>
    </source>
</evidence>
<evidence type="ECO:0000256" key="1">
    <source>
        <dbReference type="ARBA" id="ARBA00022448"/>
    </source>
</evidence>
<keyword evidence="1" id="KW-0813">Transport</keyword>
<dbReference type="GO" id="GO:0009055">
    <property type="term" value="F:electron transfer activity"/>
    <property type="evidence" value="ECO:0007669"/>
    <property type="project" value="InterPro"/>
</dbReference>
<reference evidence="8 9" key="1">
    <citation type="submission" date="2018-11" db="EMBL/GenBank/DDBJ databases">
        <title>Complete genome sequence of Leptospira kmetyi isolate LS 001/16 from soil sample associated with a leptospirosis patient in Kelantan.</title>
        <authorList>
            <person name="Muhammad Yusoff F."/>
            <person name="Muhammad Yusoff S."/>
            <person name="Ahmad M.N."/>
            <person name="Yusof N.Y."/>
            <person name="Aziah I."/>
        </authorList>
    </citation>
    <scope>NUCLEOTIDE SEQUENCE [LARGE SCALE GENOMIC DNA]</scope>
    <source>
        <strain evidence="8 9">LS 001/16</strain>
    </source>
</reference>